<dbReference type="OrthoDB" id="6427621at2759"/>
<organism evidence="1 2">
    <name type="scientific">Trichonephila inaurata madagascariensis</name>
    <dbReference type="NCBI Taxonomy" id="2747483"/>
    <lineage>
        <taxon>Eukaryota</taxon>
        <taxon>Metazoa</taxon>
        <taxon>Ecdysozoa</taxon>
        <taxon>Arthropoda</taxon>
        <taxon>Chelicerata</taxon>
        <taxon>Arachnida</taxon>
        <taxon>Araneae</taxon>
        <taxon>Araneomorphae</taxon>
        <taxon>Entelegynae</taxon>
        <taxon>Araneoidea</taxon>
        <taxon>Nephilidae</taxon>
        <taxon>Trichonephila</taxon>
        <taxon>Trichonephila inaurata</taxon>
    </lineage>
</organism>
<dbReference type="AlphaFoldDB" id="A0A8X6MGW2"/>
<evidence type="ECO:0000313" key="2">
    <source>
        <dbReference type="Proteomes" id="UP000886998"/>
    </source>
</evidence>
<keyword evidence="2" id="KW-1185">Reference proteome</keyword>
<evidence type="ECO:0000313" key="1">
    <source>
        <dbReference type="EMBL" id="GFS57144.1"/>
    </source>
</evidence>
<sequence>MRQNWKASLTSRVSSRSWRIDLDRDVSDKPCEKVVEEFRLAVGQDCLAGHLHCIGIFENPNCPLCKKDEVMDRNHLLGCSALRGDSEVKRYWSARHLLMGH</sequence>
<dbReference type="Proteomes" id="UP000886998">
    <property type="component" value="Unassembled WGS sequence"/>
</dbReference>
<accession>A0A8X6MGW2</accession>
<protein>
    <submittedName>
        <fullName evidence="1">RNase H domain-containing protein</fullName>
    </submittedName>
</protein>
<comment type="caution">
    <text evidence="1">The sequence shown here is derived from an EMBL/GenBank/DDBJ whole genome shotgun (WGS) entry which is preliminary data.</text>
</comment>
<reference evidence="1" key="1">
    <citation type="submission" date="2020-08" db="EMBL/GenBank/DDBJ databases">
        <title>Multicomponent nature underlies the extraordinary mechanical properties of spider dragline silk.</title>
        <authorList>
            <person name="Kono N."/>
            <person name="Nakamura H."/>
            <person name="Mori M."/>
            <person name="Yoshida Y."/>
            <person name="Ohtoshi R."/>
            <person name="Malay A.D."/>
            <person name="Moran D.A.P."/>
            <person name="Tomita M."/>
            <person name="Numata K."/>
            <person name="Arakawa K."/>
        </authorList>
    </citation>
    <scope>NUCLEOTIDE SEQUENCE</scope>
</reference>
<gene>
    <name evidence="1" type="primary">AVEN_69542_1</name>
    <name evidence="1" type="ORF">TNIN_183371</name>
</gene>
<name>A0A8X6MGW2_9ARAC</name>
<dbReference type="EMBL" id="BMAV01027197">
    <property type="protein sequence ID" value="GFS57144.1"/>
    <property type="molecule type" value="Genomic_DNA"/>
</dbReference>
<proteinExistence type="predicted"/>